<reference evidence="9" key="1">
    <citation type="submission" date="2017-01" db="EMBL/GenBank/DDBJ databases">
        <authorList>
            <person name="Varghese N."/>
            <person name="Submissions S."/>
        </authorList>
    </citation>
    <scope>NUCLEOTIDE SEQUENCE [LARGE SCALE GENOMIC DNA]</scope>
    <source>
        <strain evidence="9">DSM 21054</strain>
    </source>
</reference>
<dbReference type="InterPro" id="IPR011990">
    <property type="entry name" value="TPR-like_helical_dom_sf"/>
</dbReference>
<protein>
    <submittedName>
        <fullName evidence="8">SusD family protein</fullName>
    </submittedName>
</protein>
<comment type="subcellular location">
    <subcellularLocation>
        <location evidence="1">Cell outer membrane</location>
    </subcellularLocation>
</comment>
<keyword evidence="4" id="KW-0472">Membrane</keyword>
<dbReference type="RefSeq" id="WP_076381369.1">
    <property type="nucleotide sequence ID" value="NZ_AP017422.1"/>
</dbReference>
<dbReference type="InterPro" id="IPR033985">
    <property type="entry name" value="SusD-like_N"/>
</dbReference>
<keyword evidence="3" id="KW-0732">Signal</keyword>
<proteinExistence type="inferred from homology"/>
<evidence type="ECO:0000256" key="2">
    <source>
        <dbReference type="ARBA" id="ARBA00006275"/>
    </source>
</evidence>
<dbReference type="EMBL" id="FTOR01000009">
    <property type="protein sequence ID" value="SIT29779.1"/>
    <property type="molecule type" value="Genomic_DNA"/>
</dbReference>
<name>A0A1N7R3Z7_9BACT</name>
<accession>A0A1N7R3Z7</accession>
<feature type="domain" description="SusD-like N-terminal" evidence="7">
    <location>
        <begin position="35"/>
        <end position="227"/>
    </location>
</feature>
<evidence type="ECO:0000256" key="1">
    <source>
        <dbReference type="ARBA" id="ARBA00004442"/>
    </source>
</evidence>
<evidence type="ECO:0000259" key="7">
    <source>
        <dbReference type="Pfam" id="PF14322"/>
    </source>
</evidence>
<evidence type="ECO:0000256" key="4">
    <source>
        <dbReference type="ARBA" id="ARBA00023136"/>
    </source>
</evidence>
<evidence type="ECO:0000259" key="6">
    <source>
        <dbReference type="Pfam" id="PF07980"/>
    </source>
</evidence>
<dbReference type="Proteomes" id="UP000186917">
    <property type="component" value="Unassembled WGS sequence"/>
</dbReference>
<evidence type="ECO:0000313" key="9">
    <source>
        <dbReference type="Proteomes" id="UP000186917"/>
    </source>
</evidence>
<dbReference type="SUPFAM" id="SSF48452">
    <property type="entry name" value="TPR-like"/>
    <property type="match status" value="1"/>
</dbReference>
<feature type="domain" description="RagB/SusD" evidence="6">
    <location>
        <begin position="339"/>
        <end position="456"/>
    </location>
</feature>
<dbReference type="Pfam" id="PF14322">
    <property type="entry name" value="SusD-like_3"/>
    <property type="match status" value="1"/>
</dbReference>
<evidence type="ECO:0000256" key="5">
    <source>
        <dbReference type="ARBA" id="ARBA00023237"/>
    </source>
</evidence>
<organism evidence="8 9">
    <name type="scientific">Filimonas lacunae</name>
    <dbReference type="NCBI Taxonomy" id="477680"/>
    <lineage>
        <taxon>Bacteria</taxon>
        <taxon>Pseudomonadati</taxon>
        <taxon>Bacteroidota</taxon>
        <taxon>Chitinophagia</taxon>
        <taxon>Chitinophagales</taxon>
        <taxon>Chitinophagaceae</taxon>
        <taxon>Filimonas</taxon>
    </lineage>
</organism>
<comment type="similarity">
    <text evidence="2">Belongs to the SusD family.</text>
</comment>
<dbReference type="STRING" id="477680.SAMN05421788_10934"/>
<dbReference type="InterPro" id="IPR012944">
    <property type="entry name" value="SusD_RagB_dom"/>
</dbReference>
<sequence length="457" mass="51246">MKHKLLLYISLAAVVFTTACRKYVEIAPVQQRVLEYTADYEALLNNSTYMDRTYTYPLYAEDDAGADTATWQNGLNGNTNGFAYTWAEKLIALSTADDNDWYNMYFSIYQTNLIIVNVMNSKGGTDAQKRKVLAAAQVHRAFYYHTLVNMYAKQYDSATANTDLGLPLRLDDLITGSLKRVSVQAVYNQILADLNSAVATAELPNLPDFTNNASKTAAYAMLARTYLDMRNFPKAEEAANNALQLQSTVNNLNNYVTSLLTYPQKHVDPELIFSKAATNVNNFPLSPAQLALFADTSDLRFRLFTAKGSDVSVTYLTRIYARTRRISGQSFISGPTVPEMMLIKAECEARAGSAGNAVAQLNALRKSRFTPAQYQDLTAATPAEALQLVIRERKIELMCTGRRWFDQRRLAKDGLTPTITRLFRGTTYTLEPGSNRYVFPIADKYILQNPEIEQNPR</sequence>
<dbReference type="PROSITE" id="PS51257">
    <property type="entry name" value="PROKAR_LIPOPROTEIN"/>
    <property type="match status" value="1"/>
</dbReference>
<dbReference type="AlphaFoldDB" id="A0A1N7R3Z7"/>
<evidence type="ECO:0000313" key="8">
    <source>
        <dbReference type="EMBL" id="SIT29779.1"/>
    </source>
</evidence>
<dbReference type="Gene3D" id="1.25.40.390">
    <property type="match status" value="1"/>
</dbReference>
<evidence type="ECO:0000256" key="3">
    <source>
        <dbReference type="ARBA" id="ARBA00022729"/>
    </source>
</evidence>
<gene>
    <name evidence="8" type="ORF">SAMN05421788_10934</name>
</gene>
<dbReference type="GO" id="GO:0009279">
    <property type="term" value="C:cell outer membrane"/>
    <property type="evidence" value="ECO:0007669"/>
    <property type="project" value="UniProtKB-SubCell"/>
</dbReference>
<keyword evidence="5" id="KW-0998">Cell outer membrane</keyword>
<dbReference type="Pfam" id="PF07980">
    <property type="entry name" value="SusD_RagB"/>
    <property type="match status" value="1"/>
</dbReference>
<keyword evidence="9" id="KW-1185">Reference proteome</keyword>